<feature type="region of interest" description="Disordered" evidence="2">
    <location>
        <begin position="1"/>
        <end position="22"/>
    </location>
</feature>
<proteinExistence type="predicted"/>
<feature type="coiled-coil region" evidence="1">
    <location>
        <begin position="102"/>
        <end position="129"/>
    </location>
</feature>
<keyword evidence="1" id="KW-0175">Coiled coil</keyword>
<evidence type="ECO:0000313" key="3">
    <source>
        <dbReference type="EMBL" id="GMI63629.1"/>
    </source>
</evidence>
<feature type="region of interest" description="Disordered" evidence="2">
    <location>
        <begin position="130"/>
        <end position="156"/>
    </location>
</feature>
<evidence type="ECO:0000256" key="2">
    <source>
        <dbReference type="SAM" id="MobiDB-lite"/>
    </source>
</evidence>
<accession>A0A9W7GRK9</accession>
<dbReference type="EMBL" id="BSYR01000002">
    <property type="protein sequence ID" value="GMI63629.1"/>
    <property type="molecule type" value="Genomic_DNA"/>
</dbReference>
<evidence type="ECO:0000256" key="1">
    <source>
        <dbReference type="SAM" id="Coils"/>
    </source>
</evidence>
<dbReference type="OrthoDB" id="21449at2759"/>
<comment type="caution">
    <text evidence="3">The sequence shown here is derived from an EMBL/GenBank/DDBJ whole genome shotgun (WGS) entry which is preliminary data.</text>
</comment>
<reference evidence="3" key="1">
    <citation type="submission" date="2023-05" db="EMBL/GenBank/DDBJ databases">
        <title>Genome and transcriptome analyses reveal genes involved in the formation of fine ridges on petal epidermal cells in Hibiscus trionum.</title>
        <authorList>
            <person name="Koshimizu S."/>
            <person name="Masuda S."/>
            <person name="Ishii T."/>
            <person name="Shirasu K."/>
            <person name="Hoshino A."/>
            <person name="Arita M."/>
        </authorList>
    </citation>
    <scope>NUCLEOTIDE SEQUENCE</scope>
    <source>
        <strain evidence="3">Hamamatsu line</strain>
    </source>
</reference>
<keyword evidence="4" id="KW-1185">Reference proteome</keyword>
<name>A0A9W7GRK9_HIBTR</name>
<dbReference type="Proteomes" id="UP001165190">
    <property type="component" value="Unassembled WGS sequence"/>
</dbReference>
<feature type="compositionally biased region" description="Polar residues" evidence="2">
    <location>
        <begin position="130"/>
        <end position="139"/>
    </location>
</feature>
<dbReference type="AlphaFoldDB" id="A0A9W7GRK9"/>
<gene>
    <name evidence="3" type="ORF">HRI_000032200</name>
</gene>
<protein>
    <submittedName>
        <fullName evidence="3">Uncharacterized protein</fullName>
    </submittedName>
</protein>
<evidence type="ECO:0000313" key="4">
    <source>
        <dbReference type="Proteomes" id="UP001165190"/>
    </source>
</evidence>
<organism evidence="3 4">
    <name type="scientific">Hibiscus trionum</name>
    <name type="common">Flower of an hour</name>
    <dbReference type="NCBI Taxonomy" id="183268"/>
    <lineage>
        <taxon>Eukaryota</taxon>
        <taxon>Viridiplantae</taxon>
        <taxon>Streptophyta</taxon>
        <taxon>Embryophyta</taxon>
        <taxon>Tracheophyta</taxon>
        <taxon>Spermatophyta</taxon>
        <taxon>Magnoliopsida</taxon>
        <taxon>eudicotyledons</taxon>
        <taxon>Gunneridae</taxon>
        <taxon>Pentapetalae</taxon>
        <taxon>rosids</taxon>
        <taxon>malvids</taxon>
        <taxon>Malvales</taxon>
        <taxon>Malvaceae</taxon>
        <taxon>Malvoideae</taxon>
        <taxon>Hibiscus</taxon>
    </lineage>
</organism>
<sequence>MASAVLANRSESNWPPQPKTSVAFMGKAPFTAKKPNSNPKFNKKHHFHHQLAQPDDIVGHVVDDPPTVTHSEASDDASSINRKINDFSSGSYLSFPISSFTKKELIDLKSRLISELEQIRELKNRIQTNDFQARSSSTKKPLAKKNVSENKRPLPQNFSKELKRLNLKRMKKHPYLI</sequence>